<evidence type="ECO:0000313" key="10">
    <source>
        <dbReference type="EMBL" id="SIS48100.1"/>
    </source>
</evidence>
<dbReference type="PROSITE" id="PS51274">
    <property type="entry name" value="GATASE_COBBQ"/>
    <property type="match status" value="1"/>
</dbReference>
<accession>A0A1N7JFM4</accession>
<evidence type="ECO:0000313" key="11">
    <source>
        <dbReference type="Proteomes" id="UP000185678"/>
    </source>
</evidence>
<dbReference type="Proteomes" id="UP000185678">
    <property type="component" value="Unassembled WGS sequence"/>
</dbReference>
<evidence type="ECO:0000256" key="7">
    <source>
        <dbReference type="HAMAP-Rule" id="MF_00028"/>
    </source>
</evidence>
<dbReference type="Gene3D" id="3.40.50.300">
    <property type="entry name" value="P-loop containing nucleotide triphosphate hydrolases"/>
    <property type="match status" value="1"/>
</dbReference>
<evidence type="ECO:0000259" key="9">
    <source>
        <dbReference type="Pfam" id="PF07685"/>
    </source>
</evidence>
<gene>
    <name evidence="7" type="primary">cobQ</name>
    <name evidence="10" type="ORF">SAMN05421779_102201</name>
</gene>
<dbReference type="OrthoDB" id="9808302at2"/>
<comment type="pathway">
    <text evidence="1 7">Cofactor biosynthesis; adenosylcobalamin biosynthesis.</text>
</comment>
<keyword evidence="5 7" id="KW-0315">Glutamine amidotransferase</keyword>
<dbReference type="GO" id="GO:0009236">
    <property type="term" value="P:cobalamin biosynthetic process"/>
    <property type="evidence" value="ECO:0007669"/>
    <property type="project" value="UniProtKB-UniRule"/>
</dbReference>
<dbReference type="InterPro" id="IPR033949">
    <property type="entry name" value="CobQ_GATase1"/>
</dbReference>
<dbReference type="Pfam" id="PF01656">
    <property type="entry name" value="CbiA"/>
    <property type="match status" value="1"/>
</dbReference>
<dbReference type="AlphaFoldDB" id="A0A1N7JFM4"/>
<dbReference type="STRING" id="80876.SAMN05421779_102201"/>
<comment type="function">
    <text evidence="6 7">Catalyzes amidations at positions B, D, E, and G on adenosylcobyrinic A,C-diamide. NH(2) groups are provided by glutamine, and one molecule of ATP is hydrogenolyzed for each amidation.</text>
</comment>
<keyword evidence="4 7" id="KW-0169">Cobalamin biosynthesis</keyword>
<evidence type="ECO:0000256" key="1">
    <source>
        <dbReference type="ARBA" id="ARBA00004953"/>
    </source>
</evidence>
<dbReference type="SUPFAM" id="SSF52317">
    <property type="entry name" value="Class I glutamine amidotransferase-like"/>
    <property type="match status" value="1"/>
</dbReference>
<dbReference type="InterPro" id="IPR027417">
    <property type="entry name" value="P-loop_NTPase"/>
</dbReference>
<dbReference type="InterPro" id="IPR047045">
    <property type="entry name" value="CobQ_N"/>
</dbReference>
<dbReference type="PANTHER" id="PTHR21343:SF1">
    <property type="entry name" value="COBYRIC ACID SYNTHASE"/>
    <property type="match status" value="1"/>
</dbReference>
<dbReference type="EMBL" id="FTOA01000002">
    <property type="protein sequence ID" value="SIS48100.1"/>
    <property type="molecule type" value="Genomic_DNA"/>
</dbReference>
<dbReference type="UniPathway" id="UPA00148"/>
<protein>
    <recommendedName>
        <fullName evidence="3 7">Cobyric acid synthase</fullName>
    </recommendedName>
</protein>
<organism evidence="10 11">
    <name type="scientific">Insolitispirillum peregrinum</name>
    <dbReference type="NCBI Taxonomy" id="80876"/>
    <lineage>
        <taxon>Bacteria</taxon>
        <taxon>Pseudomonadati</taxon>
        <taxon>Pseudomonadota</taxon>
        <taxon>Alphaproteobacteria</taxon>
        <taxon>Rhodospirillales</taxon>
        <taxon>Novispirillaceae</taxon>
        <taxon>Insolitispirillum</taxon>
    </lineage>
</organism>
<reference evidence="10 11" key="1">
    <citation type="submission" date="2017-01" db="EMBL/GenBank/DDBJ databases">
        <authorList>
            <person name="Mah S.A."/>
            <person name="Swanson W.J."/>
            <person name="Moy G.W."/>
            <person name="Vacquier V.D."/>
        </authorList>
    </citation>
    <scope>NUCLEOTIDE SEQUENCE [LARGE SCALE GENOMIC DNA]</scope>
    <source>
        <strain evidence="10 11">DSM 11589</strain>
    </source>
</reference>
<dbReference type="GO" id="GO:0003824">
    <property type="term" value="F:catalytic activity"/>
    <property type="evidence" value="ECO:0007669"/>
    <property type="project" value="InterPro"/>
</dbReference>
<dbReference type="HAMAP" id="MF_00028">
    <property type="entry name" value="CobQ"/>
    <property type="match status" value="1"/>
</dbReference>
<evidence type="ECO:0000256" key="3">
    <source>
        <dbReference type="ARBA" id="ARBA00019833"/>
    </source>
</evidence>
<evidence type="ECO:0000256" key="2">
    <source>
        <dbReference type="ARBA" id="ARBA00006205"/>
    </source>
</evidence>
<dbReference type="InterPro" id="IPR029062">
    <property type="entry name" value="Class_I_gatase-like"/>
</dbReference>
<dbReference type="Pfam" id="PF07685">
    <property type="entry name" value="GATase_3"/>
    <property type="match status" value="1"/>
</dbReference>
<dbReference type="CDD" id="cd05389">
    <property type="entry name" value="CobQ_N"/>
    <property type="match status" value="1"/>
</dbReference>
<comment type="similarity">
    <text evidence="2 7">Belongs to the CobB/CobQ family. CobQ subfamily.</text>
</comment>
<dbReference type="RefSeq" id="WP_076399104.1">
    <property type="nucleotide sequence ID" value="NZ_FTOA01000002.1"/>
</dbReference>
<name>A0A1N7JFM4_9PROT</name>
<dbReference type="NCBIfam" id="TIGR00313">
    <property type="entry name" value="cobQ"/>
    <property type="match status" value="1"/>
</dbReference>
<dbReference type="SUPFAM" id="SSF52540">
    <property type="entry name" value="P-loop containing nucleoside triphosphate hydrolases"/>
    <property type="match status" value="1"/>
</dbReference>
<evidence type="ECO:0000256" key="5">
    <source>
        <dbReference type="ARBA" id="ARBA00022962"/>
    </source>
</evidence>
<dbReference type="InterPro" id="IPR002586">
    <property type="entry name" value="CobQ/CobB/MinD/ParA_Nub-bd_dom"/>
</dbReference>
<sequence>MPPASPAPRALMFQGTGSDVGKSLLVAGLARAFTRRGLRVRPFKPQNMSNNAAVTPPSPDCPQGGEIGRAQALQARACGVPPSVLMNPILLKPQSDVGSQVVVCGTVLGNAKAADYHRLKPSLLPRVLDSFHRLASEADLVLVEGAGSAAEVNLRAADIANMGFAEAADLPVILIGDIDRGGVLAQVVGTHVLLPPAEQQRIKGFVINKFRGDPALFADGMALMTERTGWAACGLLPWFPDAARLPPEDGMALDSLRPSSGPRTDRLRVVVPRLSRIANFDDLDPLRAEPSVEVSVIPAGQPLPLDADVILLPGSKATRADLAFLRLQGWDIDLLAHHRRGGRIVGLCAGYQMLGETVFDPDGLEGRAGETAGLGLLPLSTTITRHKTLTETSAHDELSGCRIQGYEMHMGQTIGPGLASPWLRLDGRPEGSISPDGQVMGCYIHGLFASDAYRAHLLAQWGSPSTAAYEQGVEAALDALADHLERHMDLSALLALATPVS</sequence>
<evidence type="ECO:0000256" key="6">
    <source>
        <dbReference type="ARBA" id="ARBA00025166"/>
    </source>
</evidence>
<keyword evidence="11" id="KW-1185">Reference proteome</keyword>
<dbReference type="InterPro" id="IPR011698">
    <property type="entry name" value="GATase_3"/>
</dbReference>
<evidence type="ECO:0000256" key="4">
    <source>
        <dbReference type="ARBA" id="ARBA00022573"/>
    </source>
</evidence>
<feature type="domain" description="CobB/CobQ-like glutamine amidotransferase" evidence="9">
    <location>
        <begin position="268"/>
        <end position="452"/>
    </location>
</feature>
<dbReference type="PANTHER" id="PTHR21343">
    <property type="entry name" value="DETHIOBIOTIN SYNTHETASE"/>
    <property type="match status" value="1"/>
</dbReference>
<feature type="active site" evidence="7">
    <location>
        <position position="445"/>
    </location>
</feature>
<feature type="active site" description="Nucleophile" evidence="7">
    <location>
        <position position="348"/>
    </location>
</feature>
<evidence type="ECO:0000259" key="8">
    <source>
        <dbReference type="Pfam" id="PF01656"/>
    </source>
</evidence>
<dbReference type="InterPro" id="IPR004459">
    <property type="entry name" value="CobQ_synth"/>
</dbReference>
<dbReference type="NCBIfam" id="NF001989">
    <property type="entry name" value="PRK00784.1"/>
    <property type="match status" value="1"/>
</dbReference>
<feature type="domain" description="CobQ/CobB/MinD/ParA nucleotide binding" evidence="8">
    <location>
        <begin position="11"/>
        <end position="246"/>
    </location>
</feature>
<dbReference type="GO" id="GO:0015420">
    <property type="term" value="F:ABC-type vitamin B12 transporter activity"/>
    <property type="evidence" value="ECO:0007669"/>
    <property type="project" value="UniProtKB-UniRule"/>
</dbReference>
<proteinExistence type="inferred from homology"/>
<dbReference type="Gene3D" id="3.40.50.880">
    <property type="match status" value="1"/>
</dbReference>
<dbReference type="CDD" id="cd01750">
    <property type="entry name" value="GATase1_CobQ"/>
    <property type="match status" value="1"/>
</dbReference>